<dbReference type="Proteomes" id="UP000014227">
    <property type="component" value="Chromosome I"/>
</dbReference>
<dbReference type="InterPro" id="IPR013429">
    <property type="entry name" value="Regulatory_FmdB_Zinc_ribbon"/>
</dbReference>
<protein>
    <submittedName>
        <fullName evidence="2">Putative regulatory protein, FmdB family</fullName>
    </submittedName>
</protein>
<evidence type="ECO:0000313" key="2">
    <source>
        <dbReference type="EMBL" id="CCW35857.1"/>
    </source>
</evidence>
<dbReference type="KEGG" id="ccz:CCALI_02050"/>
<reference evidence="3" key="1">
    <citation type="submission" date="2013-03" db="EMBL/GenBank/DDBJ databases">
        <title>Genome sequence of Chthonomonas calidirosea, the first sequenced genome from the Armatimonadetes phylum (formally candidate division OP10).</title>
        <authorList>
            <person name="Lee K.C.Y."/>
            <person name="Morgan X.C."/>
            <person name="Dunfield P.F."/>
            <person name="Tamas I."/>
            <person name="Houghton K.M."/>
            <person name="Vyssotski M."/>
            <person name="Ryan J.L.J."/>
            <person name="Lagutin K."/>
            <person name="McDonald I.R."/>
            <person name="Stott M.B."/>
        </authorList>
    </citation>
    <scope>NUCLEOTIDE SEQUENCE [LARGE SCALE GENOMIC DNA]</scope>
    <source>
        <strain evidence="3">DSM 23976 / ICMP 18418 / T49</strain>
    </source>
</reference>
<dbReference type="OrthoDB" id="9813321at2"/>
<dbReference type="Pfam" id="PF09723">
    <property type="entry name" value="Zn_ribbon_8"/>
    <property type="match status" value="1"/>
</dbReference>
<dbReference type="InParanoid" id="S0EZ02"/>
<accession>S0EZ02</accession>
<keyword evidence="3" id="KW-1185">Reference proteome</keyword>
<dbReference type="STRING" id="454171.CP488_02039"/>
<proteinExistence type="predicted"/>
<name>S0EZ02_CHTCT</name>
<gene>
    <name evidence="2" type="ORF">CCALI_02050</name>
</gene>
<dbReference type="RefSeq" id="WP_016483381.1">
    <property type="nucleotide sequence ID" value="NC_021487.1"/>
</dbReference>
<dbReference type="AlphaFoldDB" id="S0EZ02"/>
<dbReference type="EMBL" id="HF951689">
    <property type="protein sequence ID" value="CCW35857.1"/>
    <property type="molecule type" value="Genomic_DNA"/>
</dbReference>
<evidence type="ECO:0000259" key="1">
    <source>
        <dbReference type="SMART" id="SM00834"/>
    </source>
</evidence>
<dbReference type="HOGENOM" id="CLU_136025_4_1_0"/>
<dbReference type="SMART" id="SM00834">
    <property type="entry name" value="CxxC_CXXC_SSSS"/>
    <property type="match status" value="1"/>
</dbReference>
<organism evidence="2 3">
    <name type="scientific">Chthonomonas calidirosea (strain DSM 23976 / ICMP 18418 / T49)</name>
    <dbReference type="NCBI Taxonomy" id="1303518"/>
    <lineage>
        <taxon>Bacteria</taxon>
        <taxon>Bacillati</taxon>
        <taxon>Armatimonadota</taxon>
        <taxon>Chthonomonadia</taxon>
        <taxon>Chthonomonadales</taxon>
        <taxon>Chthonomonadaceae</taxon>
        <taxon>Chthonomonas</taxon>
    </lineage>
</organism>
<dbReference type="PATRIC" id="fig|1303518.3.peg.2115"/>
<dbReference type="NCBIfam" id="TIGR02605">
    <property type="entry name" value="CxxC_CxxC_SSSS"/>
    <property type="match status" value="1"/>
</dbReference>
<sequence length="63" mass="6732">MPIYEFHCKDCNENFKVLRPANACEEVVCKHCGSQRTVRLLSVTAPTTTNETAGLSAFAGGGG</sequence>
<evidence type="ECO:0000313" key="3">
    <source>
        <dbReference type="Proteomes" id="UP000014227"/>
    </source>
</evidence>
<feature type="domain" description="Putative regulatory protein FmdB zinc ribbon" evidence="1">
    <location>
        <begin position="1"/>
        <end position="42"/>
    </location>
</feature>